<feature type="transmembrane region" description="Helical" evidence="6">
    <location>
        <begin position="304"/>
        <end position="325"/>
    </location>
</feature>
<evidence type="ECO:0000256" key="4">
    <source>
        <dbReference type="ARBA" id="ARBA00023136"/>
    </source>
</evidence>
<dbReference type="Pfam" id="PF01925">
    <property type="entry name" value="TauE"/>
    <property type="match status" value="1"/>
</dbReference>
<evidence type="ECO:0000313" key="7">
    <source>
        <dbReference type="EMBL" id="CAE4653433.1"/>
    </source>
</evidence>
<evidence type="ECO:0008006" key="8">
    <source>
        <dbReference type="Google" id="ProtNLM"/>
    </source>
</evidence>
<dbReference type="InterPro" id="IPR002781">
    <property type="entry name" value="TM_pro_TauE-like"/>
</dbReference>
<evidence type="ECO:0000256" key="2">
    <source>
        <dbReference type="ARBA" id="ARBA00022692"/>
    </source>
</evidence>
<comment type="subcellular location">
    <subcellularLocation>
        <location evidence="1">Membrane</location>
        <topology evidence="1">Multi-pass membrane protein</topology>
    </subcellularLocation>
</comment>
<feature type="transmembrane region" description="Helical" evidence="6">
    <location>
        <begin position="196"/>
        <end position="214"/>
    </location>
</feature>
<reference evidence="7" key="1">
    <citation type="submission" date="2021-01" db="EMBL/GenBank/DDBJ databases">
        <authorList>
            <person name="Corre E."/>
            <person name="Pelletier E."/>
            <person name="Niang G."/>
            <person name="Scheremetjew M."/>
            <person name="Finn R."/>
            <person name="Kale V."/>
            <person name="Holt S."/>
            <person name="Cochrane G."/>
            <person name="Meng A."/>
            <person name="Brown T."/>
            <person name="Cohen L."/>
        </authorList>
    </citation>
    <scope>NUCLEOTIDE SEQUENCE</scope>
    <source>
        <strain evidence="7">GSO104</strain>
    </source>
</reference>
<sequence length="351" mass="36607">MTVTSRIITNSSRSIISSGTDLCQRGHHTKNGLVFFCHQRRSAQLVNRQRWRGTSSSSSPPPTPPPPVKGYESPKAFLIGTLAGTLGSLAGMGGGFVMIPLMTSRNMLGLSQHVAHGTSLFAVATTGIAGALGYGITSSQNNATSVGEGKEDSSISPPTSVVELDTAMALALTGMFTARLGASTTTKISASKLKRLLGFFMLGVAPLVPAKAYIMEAKKNDTKNHDTERNRMERLLPASIIGLGSGFLAGLFGVGGGAIVVPALTLSTDMTHHQALGTSLAAMTLPAIVGTVTHYGKGNVSMRVAPMLAMGSFFGAFVGGRFVGLNMDEQSLRYGFSGLMVVLGTKTLLKI</sequence>
<dbReference type="InterPro" id="IPR051598">
    <property type="entry name" value="TSUP/Inactive_protease-like"/>
</dbReference>
<dbReference type="GO" id="GO:0016020">
    <property type="term" value="C:membrane"/>
    <property type="evidence" value="ECO:0007669"/>
    <property type="project" value="UniProtKB-SubCell"/>
</dbReference>
<keyword evidence="3 6" id="KW-1133">Transmembrane helix</keyword>
<keyword evidence="2 6" id="KW-0812">Transmembrane</keyword>
<organism evidence="7">
    <name type="scientific">Ditylum brightwellii</name>
    <dbReference type="NCBI Taxonomy" id="49249"/>
    <lineage>
        <taxon>Eukaryota</taxon>
        <taxon>Sar</taxon>
        <taxon>Stramenopiles</taxon>
        <taxon>Ochrophyta</taxon>
        <taxon>Bacillariophyta</taxon>
        <taxon>Mediophyceae</taxon>
        <taxon>Lithodesmiophycidae</taxon>
        <taxon>Lithodesmiales</taxon>
        <taxon>Lithodesmiaceae</taxon>
        <taxon>Ditylum</taxon>
    </lineage>
</organism>
<evidence type="ECO:0000256" key="6">
    <source>
        <dbReference type="SAM" id="Phobius"/>
    </source>
</evidence>
<accession>A0A7S4VM12</accession>
<evidence type="ECO:0000256" key="1">
    <source>
        <dbReference type="ARBA" id="ARBA00004141"/>
    </source>
</evidence>
<feature type="transmembrane region" description="Helical" evidence="6">
    <location>
        <begin position="273"/>
        <end position="292"/>
    </location>
</feature>
<dbReference type="EMBL" id="HBNS01052572">
    <property type="protein sequence ID" value="CAE4653433.1"/>
    <property type="molecule type" value="Transcribed_RNA"/>
</dbReference>
<proteinExistence type="predicted"/>
<evidence type="ECO:0000256" key="5">
    <source>
        <dbReference type="SAM" id="MobiDB-lite"/>
    </source>
</evidence>
<feature type="transmembrane region" description="Helical" evidence="6">
    <location>
        <begin position="235"/>
        <end position="261"/>
    </location>
</feature>
<feature type="transmembrane region" description="Helical" evidence="6">
    <location>
        <begin position="114"/>
        <end position="136"/>
    </location>
</feature>
<name>A0A7S4VM12_9STRA</name>
<feature type="region of interest" description="Disordered" evidence="5">
    <location>
        <begin position="47"/>
        <end position="71"/>
    </location>
</feature>
<protein>
    <recommendedName>
        <fullName evidence="8">Membrane transporter protein</fullName>
    </recommendedName>
</protein>
<feature type="compositionally biased region" description="Pro residues" evidence="5">
    <location>
        <begin position="59"/>
        <end position="68"/>
    </location>
</feature>
<evidence type="ECO:0000256" key="3">
    <source>
        <dbReference type="ARBA" id="ARBA00022989"/>
    </source>
</evidence>
<gene>
    <name evidence="7" type="ORF">DBRI00130_LOCUS38525</name>
</gene>
<dbReference type="AlphaFoldDB" id="A0A7S4VM12"/>
<feature type="transmembrane region" description="Helical" evidence="6">
    <location>
        <begin position="76"/>
        <end position="102"/>
    </location>
</feature>
<dbReference type="PANTHER" id="PTHR43701">
    <property type="entry name" value="MEMBRANE TRANSPORTER PROTEIN MJ0441-RELATED"/>
    <property type="match status" value="1"/>
</dbReference>
<keyword evidence="4 6" id="KW-0472">Membrane</keyword>
<dbReference type="PANTHER" id="PTHR43701:SF2">
    <property type="entry name" value="MEMBRANE TRANSPORTER PROTEIN YJNA-RELATED"/>
    <property type="match status" value="1"/>
</dbReference>